<evidence type="ECO:0000256" key="1">
    <source>
        <dbReference type="ARBA" id="ARBA00022723"/>
    </source>
</evidence>
<evidence type="ECO:0000313" key="7">
    <source>
        <dbReference type="Proteomes" id="UP001222325"/>
    </source>
</evidence>
<dbReference type="PANTHER" id="PTHR46758:SF18">
    <property type="entry name" value="OS04G0385600 PROTEIN"/>
    <property type="match status" value="1"/>
</dbReference>
<dbReference type="PANTHER" id="PTHR46758">
    <property type="entry name" value="MYND DOMAIN-CONTAINING"/>
    <property type="match status" value="1"/>
</dbReference>
<dbReference type="Gene3D" id="6.10.140.2220">
    <property type="match status" value="1"/>
</dbReference>
<dbReference type="Pfam" id="PF01753">
    <property type="entry name" value="zf-MYND"/>
    <property type="match status" value="1"/>
</dbReference>
<organism evidence="6 7">
    <name type="scientific">Mycena belliarum</name>
    <dbReference type="NCBI Taxonomy" id="1033014"/>
    <lineage>
        <taxon>Eukaryota</taxon>
        <taxon>Fungi</taxon>
        <taxon>Dikarya</taxon>
        <taxon>Basidiomycota</taxon>
        <taxon>Agaricomycotina</taxon>
        <taxon>Agaricomycetes</taxon>
        <taxon>Agaricomycetidae</taxon>
        <taxon>Agaricales</taxon>
        <taxon>Marasmiineae</taxon>
        <taxon>Mycenaceae</taxon>
        <taxon>Mycena</taxon>
    </lineage>
</organism>
<gene>
    <name evidence="6" type="ORF">B0H15DRAFT_855175</name>
</gene>
<evidence type="ECO:0000256" key="3">
    <source>
        <dbReference type="ARBA" id="ARBA00022833"/>
    </source>
</evidence>
<comment type="caution">
    <text evidence="6">The sequence shown here is derived from an EMBL/GenBank/DDBJ whole genome shotgun (WGS) entry which is preliminary data.</text>
</comment>
<keyword evidence="7" id="KW-1185">Reference proteome</keyword>
<keyword evidence="1" id="KW-0479">Metal-binding</keyword>
<dbReference type="InterPro" id="IPR044508">
    <property type="entry name" value="At5g50450/At1g67340-like"/>
</dbReference>
<accession>A0AAD6TXR5</accession>
<sequence length="316" mass="35706">MNTSPVDIIQLLLGALIYPSVIVRSEPWFGDVRELARDPAFRRSFLGPKWRALVLILAERRIFLRAFDSHVPRASKLCDSPQCETTIATEGEFMRCSSCQVVYYCSAACQNMHWKAGHRSQCAPLRATRTRVSLKACDNLQCEKEIGPKDEFARFEPPLSPRERAFLRALLRYEYSVAKTKILTQQIEYMTRIPGAAFYTQFDYTSDSGNPTITVHPIPHSAQDISQDHRHGSQGRDLVLLLKDAGLRASRSGGKTEVHLLVVSEGVDARKRMLVMHSASADIQTAQRRLAAEHLPRELLAREVQNVVNRDVLSVY</sequence>
<dbReference type="Proteomes" id="UP001222325">
    <property type="component" value="Unassembled WGS sequence"/>
</dbReference>
<dbReference type="AlphaFoldDB" id="A0AAD6TXR5"/>
<protein>
    <recommendedName>
        <fullName evidence="5">MYND-type domain-containing protein</fullName>
    </recommendedName>
</protein>
<proteinExistence type="predicted"/>
<reference evidence="6" key="1">
    <citation type="submission" date="2023-03" db="EMBL/GenBank/DDBJ databases">
        <title>Massive genome expansion in bonnet fungi (Mycena s.s.) driven by repeated elements and novel gene families across ecological guilds.</title>
        <authorList>
            <consortium name="Lawrence Berkeley National Laboratory"/>
            <person name="Harder C.B."/>
            <person name="Miyauchi S."/>
            <person name="Viragh M."/>
            <person name="Kuo A."/>
            <person name="Thoen E."/>
            <person name="Andreopoulos B."/>
            <person name="Lu D."/>
            <person name="Skrede I."/>
            <person name="Drula E."/>
            <person name="Henrissat B."/>
            <person name="Morin E."/>
            <person name="Kohler A."/>
            <person name="Barry K."/>
            <person name="LaButti K."/>
            <person name="Morin E."/>
            <person name="Salamov A."/>
            <person name="Lipzen A."/>
            <person name="Mereny Z."/>
            <person name="Hegedus B."/>
            <person name="Baldrian P."/>
            <person name="Stursova M."/>
            <person name="Weitz H."/>
            <person name="Taylor A."/>
            <person name="Grigoriev I.V."/>
            <person name="Nagy L.G."/>
            <person name="Martin F."/>
            <person name="Kauserud H."/>
        </authorList>
    </citation>
    <scope>NUCLEOTIDE SEQUENCE</scope>
    <source>
        <strain evidence="6">CBHHK173m</strain>
    </source>
</reference>
<evidence type="ECO:0000259" key="5">
    <source>
        <dbReference type="PROSITE" id="PS50865"/>
    </source>
</evidence>
<keyword evidence="3" id="KW-0862">Zinc</keyword>
<dbReference type="EMBL" id="JARJCN010000051">
    <property type="protein sequence ID" value="KAJ7081148.1"/>
    <property type="molecule type" value="Genomic_DNA"/>
</dbReference>
<name>A0AAD6TXR5_9AGAR</name>
<evidence type="ECO:0000256" key="4">
    <source>
        <dbReference type="PROSITE-ProRule" id="PRU00134"/>
    </source>
</evidence>
<evidence type="ECO:0000256" key="2">
    <source>
        <dbReference type="ARBA" id="ARBA00022771"/>
    </source>
</evidence>
<dbReference type="SUPFAM" id="SSF144232">
    <property type="entry name" value="HIT/MYND zinc finger-like"/>
    <property type="match status" value="1"/>
</dbReference>
<dbReference type="GO" id="GO:0008270">
    <property type="term" value="F:zinc ion binding"/>
    <property type="evidence" value="ECO:0007669"/>
    <property type="project" value="UniProtKB-KW"/>
</dbReference>
<keyword evidence="2 4" id="KW-0863">Zinc-finger</keyword>
<dbReference type="InterPro" id="IPR002893">
    <property type="entry name" value="Znf_MYND"/>
</dbReference>
<dbReference type="PROSITE" id="PS50865">
    <property type="entry name" value="ZF_MYND_2"/>
    <property type="match status" value="1"/>
</dbReference>
<feature type="domain" description="MYND-type" evidence="5">
    <location>
        <begin position="80"/>
        <end position="122"/>
    </location>
</feature>
<evidence type="ECO:0000313" key="6">
    <source>
        <dbReference type="EMBL" id="KAJ7081148.1"/>
    </source>
</evidence>